<accession>W1U0I7</accession>
<feature type="non-terminal residue" evidence="1">
    <location>
        <position position="1"/>
    </location>
</feature>
<reference evidence="1 2" key="1">
    <citation type="submission" date="2013-12" db="EMBL/GenBank/DDBJ databases">
        <title>A Varibaculum cambriense genome reconstructed from a premature infant gut community with otherwise low bacterial novelty that shifts toward anaerobic metabolism during the third week of life.</title>
        <authorList>
            <person name="Brown C.T."/>
            <person name="Sharon I."/>
            <person name="Thomas B.C."/>
            <person name="Castelle C.J."/>
            <person name="Morowitz M.J."/>
            <person name="Banfield J.F."/>
        </authorList>
    </citation>
    <scope>NUCLEOTIDE SEQUENCE [LARGE SCALE GENOMIC DNA]</scope>
    <source>
        <strain evidence="2">DORA_17_25</strain>
    </source>
</reference>
<gene>
    <name evidence="1" type="ORF">Q612_NSC00232G0004</name>
</gene>
<evidence type="ECO:0000313" key="2">
    <source>
        <dbReference type="Proteomes" id="UP000018840"/>
    </source>
</evidence>
<proteinExistence type="predicted"/>
<dbReference type="EMBL" id="AZMC01000232">
    <property type="protein sequence ID" value="ETI87302.1"/>
    <property type="molecule type" value="Genomic_DNA"/>
</dbReference>
<sequence>LPQELFTSNPGIEYPQAVRYMADIVGGHANSGEERQ</sequence>
<evidence type="ECO:0000313" key="1">
    <source>
        <dbReference type="EMBL" id="ETI87302.1"/>
    </source>
</evidence>
<protein>
    <submittedName>
        <fullName evidence="1">Uncharacterized protein</fullName>
    </submittedName>
</protein>
<comment type="caution">
    <text evidence="1">The sequence shown here is derived from an EMBL/GenBank/DDBJ whole genome shotgun (WGS) entry which is preliminary data.</text>
</comment>
<dbReference type="AlphaFoldDB" id="W1U0I7"/>
<organism evidence="1 2">
    <name type="scientific">Negativicoccus succinicivorans DORA_17_25</name>
    <dbReference type="NCBI Taxonomy" id="1403945"/>
    <lineage>
        <taxon>Bacteria</taxon>
        <taxon>Bacillati</taxon>
        <taxon>Bacillota</taxon>
        <taxon>Negativicutes</taxon>
        <taxon>Veillonellales</taxon>
        <taxon>Veillonellaceae</taxon>
        <taxon>Negativicoccus</taxon>
    </lineage>
</organism>
<name>W1U0I7_9FIRM</name>
<dbReference type="Proteomes" id="UP000018840">
    <property type="component" value="Unassembled WGS sequence"/>
</dbReference>